<comment type="caution">
    <text evidence="3">The sequence shown here is derived from an EMBL/GenBank/DDBJ whole genome shotgun (WGS) entry which is preliminary data.</text>
</comment>
<keyword evidence="2" id="KW-1133">Transmembrane helix</keyword>
<keyword evidence="2" id="KW-0472">Membrane</keyword>
<dbReference type="EMBL" id="MU001507">
    <property type="protein sequence ID" value="KAF2440250.1"/>
    <property type="molecule type" value="Genomic_DNA"/>
</dbReference>
<evidence type="ECO:0000256" key="1">
    <source>
        <dbReference type="SAM" id="MobiDB-lite"/>
    </source>
</evidence>
<dbReference type="Proteomes" id="UP000799764">
    <property type="component" value="Unassembled WGS sequence"/>
</dbReference>
<keyword evidence="4" id="KW-1185">Reference proteome</keyword>
<feature type="region of interest" description="Disordered" evidence="1">
    <location>
        <begin position="94"/>
        <end position="118"/>
    </location>
</feature>
<sequence>MQPSNPTHGTHAAPRTPRARRQRQHQHQHQRQHQRQHQHQYQREQTLPGKSCPPVLYCFILSLLLTFFLPSLLTRSSSSHPFIYTLQPSTRLHSTPLHASASASVSAPHERQRERNQS</sequence>
<evidence type="ECO:0000313" key="4">
    <source>
        <dbReference type="Proteomes" id="UP000799764"/>
    </source>
</evidence>
<feature type="transmembrane region" description="Helical" evidence="2">
    <location>
        <begin position="54"/>
        <end position="73"/>
    </location>
</feature>
<protein>
    <submittedName>
        <fullName evidence="3">Uncharacterized protein</fullName>
    </submittedName>
</protein>
<evidence type="ECO:0000256" key="2">
    <source>
        <dbReference type="SAM" id="Phobius"/>
    </source>
</evidence>
<feature type="compositionally biased region" description="Basic and acidic residues" evidence="1">
    <location>
        <begin position="108"/>
        <end position="118"/>
    </location>
</feature>
<evidence type="ECO:0000313" key="3">
    <source>
        <dbReference type="EMBL" id="KAF2440250.1"/>
    </source>
</evidence>
<proteinExistence type="predicted"/>
<organism evidence="3 4">
    <name type="scientific">Karstenula rhodostoma CBS 690.94</name>
    <dbReference type="NCBI Taxonomy" id="1392251"/>
    <lineage>
        <taxon>Eukaryota</taxon>
        <taxon>Fungi</taxon>
        <taxon>Dikarya</taxon>
        <taxon>Ascomycota</taxon>
        <taxon>Pezizomycotina</taxon>
        <taxon>Dothideomycetes</taxon>
        <taxon>Pleosporomycetidae</taxon>
        <taxon>Pleosporales</taxon>
        <taxon>Massarineae</taxon>
        <taxon>Didymosphaeriaceae</taxon>
        <taxon>Karstenula</taxon>
    </lineage>
</organism>
<name>A0A9P4PA72_9PLEO</name>
<dbReference type="AlphaFoldDB" id="A0A9P4PA72"/>
<feature type="region of interest" description="Disordered" evidence="1">
    <location>
        <begin position="1"/>
        <end position="47"/>
    </location>
</feature>
<reference evidence="3" key="1">
    <citation type="journal article" date="2020" name="Stud. Mycol.">
        <title>101 Dothideomycetes genomes: a test case for predicting lifestyles and emergence of pathogens.</title>
        <authorList>
            <person name="Haridas S."/>
            <person name="Albert R."/>
            <person name="Binder M."/>
            <person name="Bloem J."/>
            <person name="Labutti K."/>
            <person name="Salamov A."/>
            <person name="Andreopoulos B."/>
            <person name="Baker S."/>
            <person name="Barry K."/>
            <person name="Bills G."/>
            <person name="Bluhm B."/>
            <person name="Cannon C."/>
            <person name="Castanera R."/>
            <person name="Culley D."/>
            <person name="Daum C."/>
            <person name="Ezra D."/>
            <person name="Gonzalez J."/>
            <person name="Henrissat B."/>
            <person name="Kuo A."/>
            <person name="Liang C."/>
            <person name="Lipzen A."/>
            <person name="Lutzoni F."/>
            <person name="Magnuson J."/>
            <person name="Mondo S."/>
            <person name="Nolan M."/>
            <person name="Ohm R."/>
            <person name="Pangilinan J."/>
            <person name="Park H.-J."/>
            <person name="Ramirez L."/>
            <person name="Alfaro M."/>
            <person name="Sun H."/>
            <person name="Tritt A."/>
            <person name="Yoshinaga Y."/>
            <person name="Zwiers L.-H."/>
            <person name="Turgeon B."/>
            <person name="Goodwin S."/>
            <person name="Spatafora J."/>
            <person name="Crous P."/>
            <person name="Grigoriev I."/>
        </authorList>
    </citation>
    <scope>NUCLEOTIDE SEQUENCE</scope>
    <source>
        <strain evidence="3">CBS 690.94</strain>
    </source>
</reference>
<gene>
    <name evidence="3" type="ORF">P171DRAFT_435080</name>
</gene>
<keyword evidence="2" id="KW-0812">Transmembrane</keyword>
<accession>A0A9P4PA72</accession>
<feature type="compositionally biased region" description="Basic residues" evidence="1">
    <location>
        <begin position="17"/>
        <end position="40"/>
    </location>
</feature>